<sequence length="240" mass="25041">MSKLVYYCLRTLFVFSLMTASNAALAITSDTVTGSNFVDGQTVYTITFADNLTATFTGSRAFKQKTQDSMTGVGVAAGRTAGEIDIDETITASFSKEVIVSSLTLGLLFDGPEYSDVQEVAKLLVNFADGGSDIFYLTATGAHSATWTGPGSVSPLGSGAVDGGTGAWELTNPFGFRSVTNIQFTAATGVAKSSCSSCNNQSDYTFVSMTVTPVPEVNSLAMFTVALFMFGGIAARKSAL</sequence>
<dbReference type="EMBL" id="JAVCAP010000002">
    <property type="protein sequence ID" value="MDP8566676.1"/>
    <property type="molecule type" value="Genomic_DNA"/>
</dbReference>
<accession>A0ABT9JQ69</accession>
<dbReference type="RefSeq" id="WP_306388379.1">
    <property type="nucleotide sequence ID" value="NZ_JAVCAP010000002.1"/>
</dbReference>
<gene>
    <name evidence="2" type="ORF">Q9291_02325</name>
</gene>
<feature type="signal peptide" evidence="1">
    <location>
        <begin position="1"/>
        <end position="26"/>
    </location>
</feature>
<evidence type="ECO:0000313" key="3">
    <source>
        <dbReference type="Proteomes" id="UP001225906"/>
    </source>
</evidence>
<evidence type="ECO:0000256" key="1">
    <source>
        <dbReference type="SAM" id="SignalP"/>
    </source>
</evidence>
<reference evidence="3" key="1">
    <citation type="journal article" date="2019" name="Int. J. Syst. Evol. Microbiol.">
        <title>The Global Catalogue of Microorganisms (GCM) 10K type strain sequencing project: providing services to taxonomists for standard genome sequencing and annotation.</title>
        <authorList>
            <consortium name="The Broad Institute Genomics Platform"/>
            <consortium name="The Broad Institute Genome Sequencing Center for Infectious Disease"/>
            <person name="Wu L."/>
            <person name="Ma J."/>
        </authorList>
    </citation>
    <scope>NUCLEOTIDE SEQUENCE [LARGE SCALE GENOMIC DNA]</scope>
    <source>
        <strain evidence="3">VKM B-3159</strain>
    </source>
</reference>
<comment type="caution">
    <text evidence="2">The sequence shown here is derived from an EMBL/GenBank/DDBJ whole genome shotgun (WGS) entry which is preliminary data.</text>
</comment>
<dbReference type="Proteomes" id="UP001225906">
    <property type="component" value="Unassembled WGS sequence"/>
</dbReference>
<protein>
    <recommendedName>
        <fullName evidence="4">PEP-CTERM sorting domain-containing protein</fullName>
    </recommendedName>
</protein>
<name>A0ABT9JQ69_9PROT</name>
<feature type="chain" id="PRO_5045527542" description="PEP-CTERM sorting domain-containing protein" evidence="1">
    <location>
        <begin position="27"/>
        <end position="240"/>
    </location>
</feature>
<keyword evidence="1" id="KW-0732">Signal</keyword>
<organism evidence="2 3">
    <name type="scientific">Methylophilus aquaticus</name>
    <dbReference type="NCBI Taxonomy" id="1971610"/>
    <lineage>
        <taxon>Bacteria</taxon>
        <taxon>Pseudomonadati</taxon>
        <taxon>Pseudomonadota</taxon>
        <taxon>Betaproteobacteria</taxon>
        <taxon>Nitrosomonadales</taxon>
        <taxon>Methylophilaceae</taxon>
        <taxon>Methylophilus</taxon>
    </lineage>
</organism>
<evidence type="ECO:0008006" key="4">
    <source>
        <dbReference type="Google" id="ProtNLM"/>
    </source>
</evidence>
<proteinExistence type="predicted"/>
<keyword evidence="3" id="KW-1185">Reference proteome</keyword>
<evidence type="ECO:0000313" key="2">
    <source>
        <dbReference type="EMBL" id="MDP8566676.1"/>
    </source>
</evidence>